<evidence type="ECO:0000313" key="2">
    <source>
        <dbReference type="EMBL" id="RDH37003.1"/>
    </source>
</evidence>
<protein>
    <recommendedName>
        <fullName evidence="4">Secreted protein</fullName>
    </recommendedName>
</protein>
<gene>
    <name evidence="2" type="ORF">BDQ94DRAFT_137282</name>
</gene>
<dbReference type="Proteomes" id="UP000253729">
    <property type="component" value="Unassembled WGS sequence"/>
</dbReference>
<keyword evidence="3" id="KW-1185">Reference proteome</keyword>
<evidence type="ECO:0000313" key="3">
    <source>
        <dbReference type="Proteomes" id="UP000253729"/>
    </source>
</evidence>
<name>A0A3F3QCT2_9EURO</name>
<dbReference type="AlphaFoldDB" id="A0A3F3QCT2"/>
<accession>A0A3F3QCT2</accession>
<evidence type="ECO:0000256" key="1">
    <source>
        <dbReference type="SAM" id="SignalP"/>
    </source>
</evidence>
<dbReference type="GeneID" id="38133388"/>
<sequence length="74" mass="8452">MNCHLLSTALLLLHLPEGANLALRGYPCLCTFVHRAFFCSPRWPARGQNIFLAAALSQHLHFLAYYYHIMPLIL</sequence>
<keyword evidence="1" id="KW-0732">Signal</keyword>
<proteinExistence type="predicted"/>
<feature type="signal peptide" evidence="1">
    <location>
        <begin position="1"/>
        <end position="18"/>
    </location>
</feature>
<reference evidence="2 3" key="1">
    <citation type="submission" date="2018-07" db="EMBL/GenBank/DDBJ databases">
        <title>The genomes of Aspergillus section Nigri reveals drivers in fungal speciation.</title>
        <authorList>
            <consortium name="DOE Joint Genome Institute"/>
            <person name="Vesth T.C."/>
            <person name="Nybo J."/>
            <person name="Theobald S."/>
            <person name="Brandl J."/>
            <person name="Frisvad J.C."/>
            <person name="Nielsen K.F."/>
            <person name="Lyhne E.K."/>
            <person name="Kogle M.E."/>
            <person name="Kuo A."/>
            <person name="Riley R."/>
            <person name="Clum A."/>
            <person name="Nolan M."/>
            <person name="Lipzen A."/>
            <person name="Salamov A."/>
            <person name="Henrissat B."/>
            <person name="Wiebenga A."/>
            <person name="De vries R.P."/>
            <person name="Grigoriev I.V."/>
            <person name="Mortensen U.H."/>
            <person name="Andersen M.R."/>
            <person name="Baker S.E."/>
        </authorList>
    </citation>
    <scope>NUCLEOTIDE SEQUENCE [LARGE SCALE GENOMIC DNA]</scope>
    <source>
        <strain evidence="2 3">CBS 139.54b</strain>
    </source>
</reference>
<dbReference type="RefSeq" id="XP_026630025.1">
    <property type="nucleotide sequence ID" value="XM_026765032.1"/>
</dbReference>
<dbReference type="EMBL" id="KZ852036">
    <property type="protein sequence ID" value="RDH37003.1"/>
    <property type="molecule type" value="Genomic_DNA"/>
</dbReference>
<evidence type="ECO:0008006" key="4">
    <source>
        <dbReference type="Google" id="ProtNLM"/>
    </source>
</evidence>
<feature type="chain" id="PRO_5017764195" description="Secreted protein" evidence="1">
    <location>
        <begin position="19"/>
        <end position="74"/>
    </location>
</feature>
<organism evidence="2 3">
    <name type="scientific">Aspergillus welwitschiae</name>
    <dbReference type="NCBI Taxonomy" id="1341132"/>
    <lineage>
        <taxon>Eukaryota</taxon>
        <taxon>Fungi</taxon>
        <taxon>Dikarya</taxon>
        <taxon>Ascomycota</taxon>
        <taxon>Pezizomycotina</taxon>
        <taxon>Eurotiomycetes</taxon>
        <taxon>Eurotiomycetidae</taxon>
        <taxon>Eurotiales</taxon>
        <taxon>Aspergillaceae</taxon>
        <taxon>Aspergillus</taxon>
        <taxon>Aspergillus subgen. Circumdati</taxon>
    </lineage>
</organism>